<dbReference type="PROSITE" id="PS50042">
    <property type="entry name" value="CNMP_BINDING_3"/>
    <property type="match status" value="1"/>
</dbReference>
<dbReference type="InterPro" id="IPR000595">
    <property type="entry name" value="cNMP-bd_dom"/>
</dbReference>
<dbReference type="PANTHER" id="PTHR24567">
    <property type="entry name" value="CRP FAMILY TRANSCRIPTIONAL REGULATORY PROTEIN"/>
    <property type="match status" value="1"/>
</dbReference>
<evidence type="ECO:0000313" key="2">
    <source>
        <dbReference type="EMBL" id="CAA6811423.1"/>
    </source>
</evidence>
<protein>
    <submittedName>
        <fullName evidence="2">Transcriptional regulator, Crp/Fnr family protein</fullName>
    </submittedName>
</protein>
<organism evidence="2">
    <name type="scientific">uncultured Campylobacterales bacterium</name>
    <dbReference type="NCBI Taxonomy" id="352960"/>
    <lineage>
        <taxon>Bacteria</taxon>
        <taxon>Pseudomonadati</taxon>
        <taxon>Campylobacterota</taxon>
        <taxon>Epsilonproteobacteria</taxon>
        <taxon>Campylobacterales</taxon>
        <taxon>environmental samples</taxon>
    </lineage>
</organism>
<dbReference type="Gene3D" id="2.60.120.10">
    <property type="entry name" value="Jelly Rolls"/>
    <property type="match status" value="1"/>
</dbReference>
<reference evidence="2" key="1">
    <citation type="submission" date="2020-01" db="EMBL/GenBank/DDBJ databases">
        <authorList>
            <person name="Meier V. D."/>
            <person name="Meier V D."/>
        </authorList>
    </citation>
    <scope>NUCLEOTIDE SEQUENCE</scope>
    <source>
        <strain evidence="2">HLG_WM_MAG_12</strain>
    </source>
</reference>
<evidence type="ECO:0000259" key="1">
    <source>
        <dbReference type="PROSITE" id="PS50042"/>
    </source>
</evidence>
<dbReference type="InterPro" id="IPR018490">
    <property type="entry name" value="cNMP-bd_dom_sf"/>
</dbReference>
<gene>
    <name evidence="2" type="ORF">HELGO_WM6433</name>
</gene>
<name>A0A6S6T8F1_9BACT</name>
<dbReference type="SUPFAM" id="SSF51206">
    <property type="entry name" value="cAMP-binding domain-like"/>
    <property type="match status" value="1"/>
</dbReference>
<dbReference type="Pfam" id="PF00027">
    <property type="entry name" value="cNMP_binding"/>
    <property type="match status" value="1"/>
</dbReference>
<dbReference type="GO" id="GO:0005829">
    <property type="term" value="C:cytosol"/>
    <property type="evidence" value="ECO:0007669"/>
    <property type="project" value="TreeGrafter"/>
</dbReference>
<dbReference type="PANTHER" id="PTHR24567:SF26">
    <property type="entry name" value="REGULATORY PROTEIN YEIL"/>
    <property type="match status" value="1"/>
</dbReference>
<dbReference type="CDD" id="cd00038">
    <property type="entry name" value="CAP_ED"/>
    <property type="match status" value="1"/>
</dbReference>
<dbReference type="AlphaFoldDB" id="A0A6S6T8F1"/>
<feature type="domain" description="Cyclic nucleotide-binding" evidence="1">
    <location>
        <begin position="12"/>
        <end position="132"/>
    </location>
</feature>
<dbReference type="InterPro" id="IPR014710">
    <property type="entry name" value="RmlC-like_jellyroll"/>
</dbReference>
<sequence>MKLSEVLKKIEFFSHLDDHELLELENISSLSKYVKDQSVFTQGDNNTHLLILVDGSVNVYKSDDKGNQIIIGTFKPYSFIAEAATLNKIPFPSSCIFTSAGYILKIDLIKFEKMFLLKYRVSYEIIKSLLSKIDLLQQNIHFNLASNSKDKILYFYSKNEDLQTKLKQYEIASILNITPETLSRNTNKLIKEKKLIRIGSLYKVNKN</sequence>
<accession>A0A6S6T8F1</accession>
<dbReference type="EMBL" id="CACVAW010000044">
    <property type="protein sequence ID" value="CAA6811423.1"/>
    <property type="molecule type" value="Genomic_DNA"/>
</dbReference>
<dbReference type="SMART" id="SM00100">
    <property type="entry name" value="cNMP"/>
    <property type="match status" value="1"/>
</dbReference>
<dbReference type="InterPro" id="IPR050397">
    <property type="entry name" value="Env_Response_Regulators"/>
</dbReference>
<proteinExistence type="predicted"/>
<dbReference type="GO" id="GO:0003700">
    <property type="term" value="F:DNA-binding transcription factor activity"/>
    <property type="evidence" value="ECO:0007669"/>
    <property type="project" value="TreeGrafter"/>
</dbReference>